<reference evidence="2" key="1">
    <citation type="journal article" date="2020" name="Stud. Mycol.">
        <title>101 Dothideomycetes genomes: a test case for predicting lifestyles and emergence of pathogens.</title>
        <authorList>
            <person name="Haridas S."/>
            <person name="Albert R."/>
            <person name="Binder M."/>
            <person name="Bloem J."/>
            <person name="Labutti K."/>
            <person name="Salamov A."/>
            <person name="Andreopoulos B."/>
            <person name="Baker S."/>
            <person name="Barry K."/>
            <person name="Bills G."/>
            <person name="Bluhm B."/>
            <person name="Cannon C."/>
            <person name="Castanera R."/>
            <person name="Culley D."/>
            <person name="Daum C."/>
            <person name="Ezra D."/>
            <person name="Gonzalez J."/>
            <person name="Henrissat B."/>
            <person name="Kuo A."/>
            <person name="Liang C."/>
            <person name="Lipzen A."/>
            <person name="Lutzoni F."/>
            <person name="Magnuson J."/>
            <person name="Mondo S."/>
            <person name="Nolan M."/>
            <person name="Ohm R."/>
            <person name="Pangilinan J."/>
            <person name="Park H.-J."/>
            <person name="Ramirez L."/>
            <person name="Alfaro M."/>
            <person name="Sun H."/>
            <person name="Tritt A."/>
            <person name="Yoshinaga Y."/>
            <person name="Zwiers L.-H."/>
            <person name="Turgeon B."/>
            <person name="Goodwin S."/>
            <person name="Spatafora J."/>
            <person name="Crous P."/>
            <person name="Grigoriev I."/>
        </authorList>
    </citation>
    <scope>NUCLEOTIDE SEQUENCE</scope>
    <source>
        <strain evidence="2">CBS 110217</strain>
    </source>
</reference>
<proteinExistence type="predicted"/>
<organism evidence="2 3">
    <name type="scientific">Setomelanomma holmii</name>
    <dbReference type="NCBI Taxonomy" id="210430"/>
    <lineage>
        <taxon>Eukaryota</taxon>
        <taxon>Fungi</taxon>
        <taxon>Dikarya</taxon>
        <taxon>Ascomycota</taxon>
        <taxon>Pezizomycotina</taxon>
        <taxon>Dothideomycetes</taxon>
        <taxon>Pleosporomycetidae</taxon>
        <taxon>Pleosporales</taxon>
        <taxon>Pleosporineae</taxon>
        <taxon>Phaeosphaeriaceae</taxon>
        <taxon>Setomelanomma</taxon>
    </lineage>
</organism>
<dbReference type="EMBL" id="ML978225">
    <property type="protein sequence ID" value="KAF2027526.1"/>
    <property type="molecule type" value="Genomic_DNA"/>
</dbReference>
<evidence type="ECO:0000313" key="2">
    <source>
        <dbReference type="EMBL" id="KAF2027526.1"/>
    </source>
</evidence>
<sequence length="1093" mass="124096">MNKIPPEILAQVAEEIVWAQCWSSSPTYRQWNARISQYATISRVWKVTVERLIFKFLTRRKHNALGIHHNVNIRFMLPPPRNPLGCCAVVRIPDRAADSVTFSASVAKVFTILAGLQSRSDKQGCPPLCFYAVHRRSRSQEPTGTTEVPCIPQEYSRFQHSRQQVLEARAVSGQFELLREDAIPMLHGISHLEFSGSQDSGDLKTSWISAIVERLPDQVTLHIRTVDEYDYGRNKRHDRQNCKEIALSLRTGDMPRVLPRYHRTPPNPFPSLVEFELQFAAETADGRWFYERDDVAIERSRNNTEYKEFWEEWNDGNDEDDTESASEGSLDSEDYVKVFEDEPFRTDVVYEERFRSRPSSATLLPFLRDASEAVKRVQNLRKFVSKLDFLHAKYDDLSYFPIVSRVFELWLLKAGLHRCNPLDHPQPDIPGDAAYINRYRLYWRVDRWMPWGELQYTVAQPMRTATWKYAHSHDDSTTVKLGQVQASGQVPASVRSPLQLPTPNAFQSCLFFCDSTQGSYAGSGESSHKRPGQLNVSNPQSERECAGATSSNAPSVTLRSSSSTVFLSRLTTIIALDKIPTEILALILDNLPKEIGKINSTRVTIYRAKLAPYTVISQAWRASVERLTFRDLTITTDELDEFAALFYGRNISRRAYLTSLNIVFILPPPRNALGCCPVVRTPDRAADSLAFSESVARLIEVLADIGNRVVDQPLLSLRATRTTHVCHKKVIVATRTKRSLKLRPYLASFELVGKSDLPLLHDIGSFRFQGFGGLRDLKPSWVPKSLIDLNPFVVSSSRRRTSTNTAGKDGLCNESVCGLSTSLRSITGAHLHEVCLNVWHATMKNENAPVHKFVDCNDWNQESWLRMLNHLGSSSFPNLAVLQLRGGFVICSKFFRGILTQINEPFQSLVEFELHFAPETADGKWFYTRDDDAISRSRGAPRYGDFWEEEDDDEEYDSRSLGSARHVRVFEEGPFRTGIVRHDRFRSLPDTTTFLPFLMDASKFVSRIGSLRKFILKLENMYPHGLNLHYYPIVYARSSSGTSNQECLGRQRARHCMTARGLIKTAPTKLTTGYIGVLMGGSHGKRCKLPGRT</sequence>
<accession>A0A9P4LI35</accession>
<protein>
    <recommendedName>
        <fullName evidence="4">F-box domain-containing protein</fullName>
    </recommendedName>
</protein>
<feature type="region of interest" description="Disordered" evidence="1">
    <location>
        <begin position="522"/>
        <end position="556"/>
    </location>
</feature>
<comment type="caution">
    <text evidence="2">The sequence shown here is derived from an EMBL/GenBank/DDBJ whole genome shotgun (WGS) entry which is preliminary data.</text>
</comment>
<evidence type="ECO:0008006" key="4">
    <source>
        <dbReference type="Google" id="ProtNLM"/>
    </source>
</evidence>
<keyword evidence="3" id="KW-1185">Reference proteome</keyword>
<name>A0A9P4LI35_9PLEO</name>
<dbReference type="OrthoDB" id="3798941at2759"/>
<gene>
    <name evidence="2" type="ORF">EK21DRAFT_91441</name>
</gene>
<evidence type="ECO:0000256" key="1">
    <source>
        <dbReference type="SAM" id="MobiDB-lite"/>
    </source>
</evidence>
<dbReference type="AlphaFoldDB" id="A0A9P4LI35"/>
<dbReference type="Proteomes" id="UP000799777">
    <property type="component" value="Unassembled WGS sequence"/>
</dbReference>
<evidence type="ECO:0000313" key="3">
    <source>
        <dbReference type="Proteomes" id="UP000799777"/>
    </source>
</evidence>